<dbReference type="PANTHER" id="PTHR46825:SF15">
    <property type="entry name" value="BETA-LACTAMASE-RELATED DOMAIN-CONTAINING PROTEIN"/>
    <property type="match status" value="1"/>
</dbReference>
<dbReference type="InterPro" id="IPR050491">
    <property type="entry name" value="AmpC-like"/>
</dbReference>
<protein>
    <recommendedName>
        <fullName evidence="3">Beta-lactamase-related domain-containing protein</fullName>
    </recommendedName>
</protein>
<dbReference type="AlphaFoldDB" id="A0A0W0FMN5"/>
<sequence>MLFSLAASSFLLSSVVAQNSTSTSPILSSQVDTFIQDLLKEWGTPGGVSVAVVRLGSSGSWEIETKGYGVAKLQDGSNFTADTVLSIGSNSKLFNVVATGLLISNESVTPRIDWKTKIGSVIPQWEIADSYASEKASIIDLMSHRTGLPRHDFMYRKSDTLPSMMERMKFLKPSTEFREASYYRNLLFFSHPILQLFQYNNIMHAVLSYLPEALSTKTTLARYVKQHVFDALGMNATTYSFDVADASGNLADGICRENFSLATGLPGTGTPRFMPYWFKDGGEDGNFIAGPGGVISSANDMAIWLQTLLLWGKHPQTGEVVIPEEVLRTVASGVTVTDSGLEGIPAAQAVLSPSVYGGGQMTSSYRGHTVIEHGGDVDGAHSIVARLPFDNIGVAVLTNDDDIGPIIREIIKYRLIDEALGLEPYDWDSIIKNASGLAIPTDNLSRQTNASDPSIDFTSLAGTYNNPGYGNFTFCLISEEPTESCREFVANTSTLLPGAINTTVPTLLAKPDTVLAEYVVLTHSDGNKFDIAAMHSFPTNNPEQPFWAKVLTAPGFVVEFAATDNGIGMAMNGGIWGAGTGVPDPTGDSLEERAEVWFRQVAPST</sequence>
<evidence type="ECO:0000256" key="2">
    <source>
        <dbReference type="SAM" id="SignalP"/>
    </source>
</evidence>
<keyword evidence="2" id="KW-0732">Signal</keyword>
<accession>A0A0W0FMN5</accession>
<proteinExistence type="inferred from homology"/>
<dbReference type="Proteomes" id="UP000054988">
    <property type="component" value="Unassembled WGS sequence"/>
</dbReference>
<comment type="caution">
    <text evidence="4">The sequence shown here is derived from an EMBL/GenBank/DDBJ whole genome shotgun (WGS) entry which is preliminary data.</text>
</comment>
<dbReference type="Gene3D" id="3.40.710.10">
    <property type="entry name" value="DD-peptidase/beta-lactamase superfamily"/>
    <property type="match status" value="1"/>
</dbReference>
<dbReference type="SUPFAM" id="SSF56601">
    <property type="entry name" value="beta-lactamase/transpeptidase-like"/>
    <property type="match status" value="1"/>
</dbReference>
<dbReference type="EMBL" id="LATX01001842">
    <property type="protein sequence ID" value="KTB37567.1"/>
    <property type="molecule type" value="Genomic_DNA"/>
</dbReference>
<evidence type="ECO:0000256" key="1">
    <source>
        <dbReference type="ARBA" id="ARBA00038215"/>
    </source>
</evidence>
<name>A0A0W0FMN5_MONRR</name>
<feature type="signal peptide" evidence="2">
    <location>
        <begin position="1"/>
        <end position="17"/>
    </location>
</feature>
<evidence type="ECO:0000313" key="4">
    <source>
        <dbReference type="EMBL" id="KTB37567.1"/>
    </source>
</evidence>
<organism evidence="4 5">
    <name type="scientific">Moniliophthora roreri</name>
    <name type="common">Frosty pod rot fungus</name>
    <name type="synonym">Monilia roreri</name>
    <dbReference type="NCBI Taxonomy" id="221103"/>
    <lineage>
        <taxon>Eukaryota</taxon>
        <taxon>Fungi</taxon>
        <taxon>Dikarya</taxon>
        <taxon>Basidiomycota</taxon>
        <taxon>Agaricomycotina</taxon>
        <taxon>Agaricomycetes</taxon>
        <taxon>Agaricomycetidae</taxon>
        <taxon>Agaricales</taxon>
        <taxon>Marasmiineae</taxon>
        <taxon>Marasmiaceae</taxon>
        <taxon>Moniliophthora</taxon>
    </lineage>
</organism>
<evidence type="ECO:0000259" key="3">
    <source>
        <dbReference type="Pfam" id="PF00144"/>
    </source>
</evidence>
<dbReference type="Pfam" id="PF00144">
    <property type="entry name" value="Beta-lactamase"/>
    <property type="match status" value="1"/>
</dbReference>
<feature type="chain" id="PRO_5006901939" description="Beta-lactamase-related domain-containing protein" evidence="2">
    <location>
        <begin position="18"/>
        <end position="605"/>
    </location>
</feature>
<gene>
    <name evidence="4" type="ORF">WG66_9863</name>
</gene>
<dbReference type="PANTHER" id="PTHR46825">
    <property type="entry name" value="D-ALANYL-D-ALANINE-CARBOXYPEPTIDASE/ENDOPEPTIDASE AMPH"/>
    <property type="match status" value="1"/>
</dbReference>
<dbReference type="eggNOG" id="ENOG502S0EY">
    <property type="taxonomic scope" value="Eukaryota"/>
</dbReference>
<evidence type="ECO:0000313" key="5">
    <source>
        <dbReference type="Proteomes" id="UP000054988"/>
    </source>
</evidence>
<comment type="similarity">
    <text evidence="1">Belongs to the peptidase S12 family.</text>
</comment>
<reference evidence="4 5" key="1">
    <citation type="submission" date="2015-12" db="EMBL/GenBank/DDBJ databases">
        <title>Draft genome sequence of Moniliophthora roreri, the causal agent of frosty pod rot of cacao.</title>
        <authorList>
            <person name="Aime M.C."/>
            <person name="Diaz-Valderrama J.R."/>
            <person name="Kijpornyongpan T."/>
            <person name="Phillips-Mora W."/>
        </authorList>
    </citation>
    <scope>NUCLEOTIDE SEQUENCE [LARGE SCALE GENOMIC DNA]</scope>
    <source>
        <strain evidence="4 5">MCA 2952</strain>
    </source>
</reference>
<dbReference type="InterPro" id="IPR012338">
    <property type="entry name" value="Beta-lactam/transpept-like"/>
</dbReference>
<dbReference type="InterPro" id="IPR001466">
    <property type="entry name" value="Beta-lactam-related"/>
</dbReference>
<feature type="domain" description="Beta-lactamase-related" evidence="3">
    <location>
        <begin position="34"/>
        <end position="402"/>
    </location>
</feature>